<dbReference type="PROSITE" id="PS50113">
    <property type="entry name" value="PAC"/>
    <property type="match status" value="2"/>
</dbReference>
<evidence type="ECO:0000256" key="3">
    <source>
        <dbReference type="ARBA" id="ARBA00022553"/>
    </source>
</evidence>
<dbReference type="EMBL" id="JAPFQP010000001">
    <property type="protein sequence ID" value="MCX2719292.1"/>
    <property type="molecule type" value="Genomic_DNA"/>
</dbReference>
<evidence type="ECO:0000256" key="4">
    <source>
        <dbReference type="ARBA" id="ARBA00022679"/>
    </source>
</evidence>
<comment type="caution">
    <text evidence="9">The sequence shown here is derived from an EMBL/GenBank/DDBJ whole genome shotgun (WGS) entry which is preliminary data.</text>
</comment>
<protein>
    <recommendedName>
        <fullName evidence="2">histidine kinase</fullName>
        <ecNumber evidence="2">2.7.13.3</ecNumber>
    </recommendedName>
</protein>
<dbReference type="PROSITE" id="PS50109">
    <property type="entry name" value="HIS_KIN"/>
    <property type="match status" value="1"/>
</dbReference>
<feature type="domain" description="PAS" evidence="7">
    <location>
        <begin position="387"/>
        <end position="457"/>
    </location>
</feature>
<dbReference type="InterPro" id="IPR003594">
    <property type="entry name" value="HATPase_dom"/>
</dbReference>
<organism evidence="9 10">
    <name type="scientific">Lentiprolixibacter aurantiacus</name>
    <dbReference type="NCBI Taxonomy" id="2993939"/>
    <lineage>
        <taxon>Bacteria</taxon>
        <taxon>Pseudomonadati</taxon>
        <taxon>Bacteroidota</taxon>
        <taxon>Flavobacteriia</taxon>
        <taxon>Flavobacteriales</taxon>
        <taxon>Flavobacteriaceae</taxon>
        <taxon>Lentiprolixibacter</taxon>
    </lineage>
</organism>
<feature type="domain" description="PAC" evidence="8">
    <location>
        <begin position="588"/>
        <end position="640"/>
    </location>
</feature>
<dbReference type="RefSeq" id="WP_266011816.1">
    <property type="nucleotide sequence ID" value="NZ_JAPFQP010000001.1"/>
</dbReference>
<sequence length="871" mass="98942">MLRGTQDSLANSLIKQLPIATAFINSKLEVVHASDRWISDFDFQDKMVVGKNLFQLFPDIRNSWKKDLRKVITRGTNITGIECFLDQNGDEHWFNWTNSPWYDQNRKIIGVIIQTEDITNEIFDSAKMEKLEILLNDKSEISRIGSWQYDAVRKDLTWCEITREIHEVPADYTPNIETAISFYKEGYSRNTIAMAVDQAMNEGKPWNEKLQLVTAKGNEIWVIAAGKPIFKDDKFLGLIGTFQDVTKDIISQRKNEEQERQFQSIFNSSYQFTGILDLDGTFLQINETALNFAEIKESDVVGKKFWDAYWWPIPDMVRDGLKNVVKAAAGGEVIRSEIVVLDKNQEKVPVDFSLKPIFDKKKQVTSLLAEGRMIKEMVVAREKLKVSEKKFRALFELSPIAKILSDFDTGEILEINSAFTEVLGIDKEEAASLNYTNIVPNTRSLKRNQIKEILEKEGTFGPLEHELVRKNGVSFKASLSGSLVEIKNGKRLLWTAAQDLTEVKRKEKQINEERQLLRTLIDNLPLNVYIKDLDSKKLLVNKAEMDYCGIKEHADIIGRSDSDFYDDTSVKISREEDLKVMSTLTPILGKETINIKKDGRLTTFLTSKIPLIGDDGKAKGLIGISMDISDLKRKEKELQDLISVTSVQNKQLINFAHIVSHNLRSHSANFSMLLEFLVNETDESEKEKLVKMLTEASDNLLETLDNLNEVVAISTNVNLKKKPVNLVKKIAAVEQNLAAFLKKNNAQILNEIPHDTQVKVVPAYLDSVLMNFITNAVKYKDPQRDPVVKLSLEQCNDYTVLSITDNGLGIDLEKYGDKLFGMYKTFHENPDARGIGLYITKNQVEAMNGKITVSSEPGKGTTFNIHFNEKN</sequence>
<keyword evidence="3" id="KW-0597">Phosphoprotein</keyword>
<dbReference type="PANTHER" id="PTHR43304:SF1">
    <property type="entry name" value="PAC DOMAIN-CONTAINING PROTEIN"/>
    <property type="match status" value="1"/>
</dbReference>
<dbReference type="SMART" id="SM00387">
    <property type="entry name" value="HATPase_c"/>
    <property type="match status" value="1"/>
</dbReference>
<feature type="domain" description="PAC" evidence="8">
    <location>
        <begin position="206"/>
        <end position="257"/>
    </location>
</feature>
<evidence type="ECO:0000256" key="2">
    <source>
        <dbReference type="ARBA" id="ARBA00012438"/>
    </source>
</evidence>
<dbReference type="PROSITE" id="PS50112">
    <property type="entry name" value="PAS"/>
    <property type="match status" value="1"/>
</dbReference>
<dbReference type="Pfam" id="PF13426">
    <property type="entry name" value="PAS_9"/>
    <property type="match status" value="2"/>
</dbReference>
<dbReference type="Gene3D" id="3.30.450.20">
    <property type="entry name" value="PAS domain"/>
    <property type="match status" value="5"/>
</dbReference>
<reference evidence="9" key="1">
    <citation type="submission" date="2022-11" db="EMBL/GenBank/DDBJ databases">
        <title>The characterization of three novel Bacteroidetes species and genomic analysis of their roles in tidal elemental geochemical cycles.</title>
        <authorList>
            <person name="Ma K.-J."/>
        </authorList>
    </citation>
    <scope>NUCLEOTIDE SEQUENCE</scope>
    <source>
        <strain evidence="9">M415</strain>
    </source>
</reference>
<keyword evidence="10" id="KW-1185">Reference proteome</keyword>
<evidence type="ECO:0000313" key="9">
    <source>
        <dbReference type="EMBL" id="MCX2719292.1"/>
    </source>
</evidence>
<dbReference type="InterPro" id="IPR052162">
    <property type="entry name" value="Sensor_kinase/Photoreceptor"/>
</dbReference>
<feature type="domain" description="Histidine kinase" evidence="6">
    <location>
        <begin position="658"/>
        <end position="871"/>
    </location>
</feature>
<proteinExistence type="predicted"/>
<keyword evidence="5" id="KW-0418">Kinase</keyword>
<dbReference type="InterPro" id="IPR000700">
    <property type="entry name" value="PAS-assoc_C"/>
</dbReference>
<dbReference type="SUPFAM" id="SSF55874">
    <property type="entry name" value="ATPase domain of HSP90 chaperone/DNA topoisomerase II/histidine kinase"/>
    <property type="match status" value="1"/>
</dbReference>
<dbReference type="PANTHER" id="PTHR43304">
    <property type="entry name" value="PHYTOCHROME-LIKE PROTEIN CPH1"/>
    <property type="match status" value="1"/>
</dbReference>
<evidence type="ECO:0000259" key="8">
    <source>
        <dbReference type="PROSITE" id="PS50113"/>
    </source>
</evidence>
<dbReference type="Proteomes" id="UP001207116">
    <property type="component" value="Unassembled WGS sequence"/>
</dbReference>
<dbReference type="GO" id="GO:0004673">
    <property type="term" value="F:protein histidine kinase activity"/>
    <property type="evidence" value="ECO:0007669"/>
    <property type="project" value="UniProtKB-EC"/>
</dbReference>
<accession>A0AAE3SN30</accession>
<dbReference type="Pfam" id="PF08448">
    <property type="entry name" value="PAS_4"/>
    <property type="match status" value="3"/>
</dbReference>
<dbReference type="InterPro" id="IPR001610">
    <property type="entry name" value="PAC"/>
</dbReference>
<dbReference type="Gene3D" id="3.30.565.10">
    <property type="entry name" value="Histidine kinase-like ATPase, C-terminal domain"/>
    <property type="match status" value="1"/>
</dbReference>
<evidence type="ECO:0000256" key="1">
    <source>
        <dbReference type="ARBA" id="ARBA00000085"/>
    </source>
</evidence>
<dbReference type="SUPFAM" id="SSF55785">
    <property type="entry name" value="PYP-like sensor domain (PAS domain)"/>
    <property type="match status" value="5"/>
</dbReference>
<dbReference type="CDD" id="cd00130">
    <property type="entry name" value="PAS"/>
    <property type="match status" value="2"/>
</dbReference>
<dbReference type="InterPro" id="IPR036890">
    <property type="entry name" value="HATPase_C_sf"/>
</dbReference>
<dbReference type="InterPro" id="IPR005467">
    <property type="entry name" value="His_kinase_dom"/>
</dbReference>
<evidence type="ECO:0000259" key="7">
    <source>
        <dbReference type="PROSITE" id="PS50112"/>
    </source>
</evidence>
<dbReference type="SMART" id="SM00091">
    <property type="entry name" value="PAS"/>
    <property type="match status" value="4"/>
</dbReference>
<dbReference type="NCBIfam" id="TIGR00229">
    <property type="entry name" value="sensory_box"/>
    <property type="match status" value="4"/>
</dbReference>
<evidence type="ECO:0000259" key="6">
    <source>
        <dbReference type="PROSITE" id="PS50109"/>
    </source>
</evidence>
<name>A0AAE3SN30_9FLAO</name>
<dbReference type="InterPro" id="IPR035965">
    <property type="entry name" value="PAS-like_dom_sf"/>
</dbReference>
<dbReference type="InterPro" id="IPR000014">
    <property type="entry name" value="PAS"/>
</dbReference>
<dbReference type="InterPro" id="IPR013656">
    <property type="entry name" value="PAS_4"/>
</dbReference>
<dbReference type="PRINTS" id="PR00344">
    <property type="entry name" value="BCTRLSENSOR"/>
</dbReference>
<comment type="catalytic activity">
    <reaction evidence="1">
        <text>ATP + protein L-histidine = ADP + protein N-phospho-L-histidine.</text>
        <dbReference type="EC" id="2.7.13.3"/>
    </reaction>
</comment>
<evidence type="ECO:0000313" key="10">
    <source>
        <dbReference type="Proteomes" id="UP001207116"/>
    </source>
</evidence>
<keyword evidence="4" id="KW-0808">Transferase</keyword>
<dbReference type="Pfam" id="PF02518">
    <property type="entry name" value="HATPase_c"/>
    <property type="match status" value="1"/>
</dbReference>
<dbReference type="SMART" id="SM00086">
    <property type="entry name" value="PAC"/>
    <property type="match status" value="5"/>
</dbReference>
<dbReference type="InterPro" id="IPR004358">
    <property type="entry name" value="Sig_transdc_His_kin-like_C"/>
</dbReference>
<gene>
    <name evidence="9" type="ORF">OO016_06730</name>
</gene>
<evidence type="ECO:0000256" key="5">
    <source>
        <dbReference type="ARBA" id="ARBA00022777"/>
    </source>
</evidence>
<dbReference type="EC" id="2.7.13.3" evidence="2"/>
<dbReference type="AlphaFoldDB" id="A0AAE3SN30"/>